<evidence type="ECO:0000313" key="1">
    <source>
        <dbReference type="EMBL" id="EFW22522.1"/>
    </source>
</evidence>
<reference evidence="2" key="1">
    <citation type="journal article" date="2010" name="Genome Res.">
        <title>Population genomic sequencing of Coccidioides fungi reveals recent hybridization and transposon control.</title>
        <authorList>
            <person name="Neafsey D.E."/>
            <person name="Barker B.M."/>
            <person name="Sharpton T.J."/>
            <person name="Stajich J.E."/>
            <person name="Park D.J."/>
            <person name="Whiston E."/>
            <person name="Hung C.-Y."/>
            <person name="McMahan C."/>
            <person name="White J."/>
            <person name="Sykes S."/>
            <person name="Heiman D."/>
            <person name="Young S."/>
            <person name="Zeng Q."/>
            <person name="Abouelleil A."/>
            <person name="Aftuck L."/>
            <person name="Bessette D."/>
            <person name="Brown A."/>
            <person name="FitzGerald M."/>
            <person name="Lui A."/>
            <person name="Macdonald J.P."/>
            <person name="Priest M."/>
            <person name="Orbach M.J."/>
            <person name="Galgiani J.N."/>
            <person name="Kirkland T.N."/>
            <person name="Cole G.T."/>
            <person name="Birren B.W."/>
            <person name="Henn M.R."/>
            <person name="Taylor J.W."/>
            <person name="Rounsley S.D."/>
        </authorList>
    </citation>
    <scope>NUCLEOTIDE SEQUENCE [LARGE SCALE GENOMIC DNA]</scope>
    <source>
        <strain evidence="2">RMSCC 757 / Silveira</strain>
    </source>
</reference>
<proteinExistence type="predicted"/>
<dbReference type="Proteomes" id="UP000002497">
    <property type="component" value="Unassembled WGS sequence"/>
</dbReference>
<name>E9CRZ8_COCPS</name>
<organism evidence="2">
    <name type="scientific">Coccidioides posadasii (strain RMSCC 757 / Silveira)</name>
    <name type="common">Valley fever fungus</name>
    <dbReference type="NCBI Taxonomy" id="443226"/>
    <lineage>
        <taxon>Eukaryota</taxon>
        <taxon>Fungi</taxon>
        <taxon>Dikarya</taxon>
        <taxon>Ascomycota</taxon>
        <taxon>Pezizomycotina</taxon>
        <taxon>Eurotiomycetes</taxon>
        <taxon>Eurotiomycetidae</taxon>
        <taxon>Onygenales</taxon>
        <taxon>Onygenaceae</taxon>
        <taxon>Coccidioides</taxon>
    </lineage>
</organism>
<dbReference type="EMBL" id="GL636486">
    <property type="protein sequence ID" value="EFW22522.1"/>
    <property type="molecule type" value="Genomic_DNA"/>
</dbReference>
<accession>E9CRZ8</accession>
<reference evidence="2" key="2">
    <citation type="submission" date="2010-03" db="EMBL/GenBank/DDBJ databases">
        <title>The genome sequence of Coccidioides posadasii strain Silveira.</title>
        <authorList>
            <consortium name="The Broad Institute Genome Sequencing Center for Infectious Disease"/>
            <person name="Neafsey D."/>
            <person name="Orbach M."/>
            <person name="Henn M.R."/>
            <person name="Cole G.T."/>
            <person name="Galgiani J."/>
            <person name="Gardner M.J."/>
            <person name="Kirkland T.N."/>
            <person name="Taylor J.W."/>
            <person name="Young S.K."/>
            <person name="Zeng Q."/>
            <person name="Koehrsen M."/>
            <person name="Alvarado L."/>
            <person name="Berlin A."/>
            <person name="Borenstein D."/>
            <person name="Chapman S.B."/>
            <person name="Chen Z."/>
            <person name="Engels R."/>
            <person name="Freedman E."/>
            <person name="Gellesch M."/>
            <person name="Goldberg J."/>
            <person name="Griggs A."/>
            <person name="Gujja S."/>
            <person name="Heilman E."/>
            <person name="Heiman D."/>
            <person name="Howarth C."/>
            <person name="Jen D."/>
            <person name="Larson L."/>
            <person name="Mehta T."/>
            <person name="Neiman D."/>
            <person name="Park D."/>
            <person name="Pearson M."/>
            <person name="Richards J."/>
            <person name="Roberts A."/>
            <person name="Saif S."/>
            <person name="Shea T."/>
            <person name="Shenoy N."/>
            <person name="Sisk P."/>
            <person name="Stolte C."/>
            <person name="Sykes S."/>
            <person name="Walk T."/>
            <person name="White J."/>
            <person name="Yandava C."/>
            <person name="Haas B."/>
            <person name="Nusbaum C."/>
            <person name="Birren B."/>
        </authorList>
    </citation>
    <scope>NUCLEOTIDE SEQUENCE [LARGE SCALE GENOMIC DNA]</scope>
    <source>
        <strain evidence="2">RMSCC 757 / Silveira</strain>
    </source>
</reference>
<protein>
    <submittedName>
        <fullName evidence="1">Uncharacterized protein</fullName>
    </submittedName>
</protein>
<keyword evidence="2" id="KW-1185">Reference proteome</keyword>
<gene>
    <name evidence="1" type="ORF">CPSG_00420</name>
</gene>
<sequence length="75" mass="7962">MAGVTTVSLDVGSPDLYARLAALQGTAIASSEELPPRYSHESSSISAYTVTHATSSLGWRVARQVKLTGDRQGKR</sequence>
<dbReference type="AlphaFoldDB" id="E9CRZ8"/>
<dbReference type="HOGENOM" id="CLU_2670887_0_0_1"/>
<dbReference type="VEuPathDB" id="FungiDB:CPSG_00420"/>
<evidence type="ECO:0000313" key="2">
    <source>
        <dbReference type="Proteomes" id="UP000002497"/>
    </source>
</evidence>